<keyword evidence="1" id="KW-0812">Transmembrane</keyword>
<sequence>MLNNNVKKNVLINFAMLAVLILLSLSLNINSVLSMFSFLVIIPMVLLALGANIVFSISSFVLVTALTFIIYGGEFTALNSLTYLLPALLTGLIINNEEFRDKYGRKFKIKLKTDKELVNFASIKVFLFSIVLFILGLIAYYLIMKFLYKIDFVKEFSKFTKAIITQYKSVLKPGEFEKLQKAGFFDIFEDTSSLVMIMAFLKAMISAIISYFICIPLYKKAYNNKIVYITFDNIILPGRPVIVLFISIIVLFLLGQSYPELGMNSVINNYILVMNILFFIEGLSLITFVVKSWKSIKNRINWLLIVFLIIFMGILPGISILGMLDNVINFRKKWYSEIGS</sequence>
<accession>A0ABR6TPE1</accession>
<keyword evidence="1" id="KW-0472">Membrane</keyword>
<comment type="caution">
    <text evidence="2">The sequence shown here is derived from an EMBL/GenBank/DDBJ whole genome shotgun (WGS) entry which is preliminary data.</text>
</comment>
<dbReference type="RefSeq" id="WP_185624868.1">
    <property type="nucleotide sequence ID" value="NZ_JABGBW010000015.1"/>
</dbReference>
<protein>
    <submittedName>
        <fullName evidence="2">DUF2232 domain-containing protein</fullName>
    </submittedName>
</protein>
<reference evidence="2 3" key="1">
    <citation type="submission" date="2020-05" db="EMBL/GenBank/DDBJ databases">
        <title>Draft genome of xy-202 and genomic insight in genome of the genus Peptostreptococcus.</title>
        <authorList>
            <person name="Zhang Z."/>
        </authorList>
    </citation>
    <scope>NUCLEOTIDE SEQUENCE [LARGE SCALE GENOMIC DNA]</scope>
    <source>
        <strain evidence="2 3">DSM 27025</strain>
    </source>
</reference>
<proteinExistence type="predicted"/>
<feature type="transmembrane region" description="Helical" evidence="1">
    <location>
        <begin position="45"/>
        <end position="71"/>
    </location>
</feature>
<feature type="transmembrane region" description="Helical" evidence="1">
    <location>
        <begin position="302"/>
        <end position="324"/>
    </location>
</feature>
<feature type="transmembrane region" description="Helical" evidence="1">
    <location>
        <begin position="239"/>
        <end position="258"/>
    </location>
</feature>
<evidence type="ECO:0000313" key="2">
    <source>
        <dbReference type="EMBL" id="MBC2576851.1"/>
    </source>
</evidence>
<keyword evidence="1" id="KW-1133">Transmembrane helix</keyword>
<gene>
    <name evidence="2" type="ORF">HLB29_09220</name>
</gene>
<organism evidence="2 3">
    <name type="scientific">Peptostreptococcus canis</name>
    <dbReference type="NCBI Taxonomy" id="1159213"/>
    <lineage>
        <taxon>Bacteria</taxon>
        <taxon>Bacillati</taxon>
        <taxon>Bacillota</taxon>
        <taxon>Clostridia</taxon>
        <taxon>Peptostreptococcales</taxon>
        <taxon>Peptostreptococcaceae</taxon>
        <taxon>Peptostreptococcus</taxon>
    </lineage>
</organism>
<dbReference type="Pfam" id="PF09991">
    <property type="entry name" value="DUF2232"/>
    <property type="match status" value="1"/>
</dbReference>
<dbReference type="InterPro" id="IPR018710">
    <property type="entry name" value="DUF2232"/>
</dbReference>
<feature type="transmembrane region" description="Helical" evidence="1">
    <location>
        <begin position="270"/>
        <end position="290"/>
    </location>
</feature>
<keyword evidence="3" id="KW-1185">Reference proteome</keyword>
<dbReference type="Proteomes" id="UP000713904">
    <property type="component" value="Unassembled WGS sequence"/>
</dbReference>
<dbReference type="EMBL" id="JABGBW010000015">
    <property type="protein sequence ID" value="MBC2576851.1"/>
    <property type="molecule type" value="Genomic_DNA"/>
</dbReference>
<feature type="transmembrane region" description="Helical" evidence="1">
    <location>
        <begin position="12"/>
        <end position="33"/>
    </location>
</feature>
<feature type="transmembrane region" description="Helical" evidence="1">
    <location>
        <begin position="117"/>
        <end position="143"/>
    </location>
</feature>
<feature type="transmembrane region" description="Helical" evidence="1">
    <location>
        <begin position="194"/>
        <end position="218"/>
    </location>
</feature>
<name>A0ABR6TPE1_9FIRM</name>
<evidence type="ECO:0000256" key="1">
    <source>
        <dbReference type="SAM" id="Phobius"/>
    </source>
</evidence>
<evidence type="ECO:0000313" key="3">
    <source>
        <dbReference type="Proteomes" id="UP000713904"/>
    </source>
</evidence>
<feature type="transmembrane region" description="Helical" evidence="1">
    <location>
        <begin position="77"/>
        <end position="96"/>
    </location>
</feature>